<evidence type="ECO:0000313" key="1">
    <source>
        <dbReference type="EMBL" id="JAH86618.1"/>
    </source>
</evidence>
<proteinExistence type="predicted"/>
<dbReference type="EMBL" id="GBXM01021959">
    <property type="protein sequence ID" value="JAH86618.1"/>
    <property type="molecule type" value="Transcribed_RNA"/>
</dbReference>
<accession>A0A0E9WAV1</accession>
<sequence>MNPLCYDYLHISSKNTIKNGNVMSMEHETNLIYLILFCFTTPSPQKMFPEI</sequence>
<name>A0A0E9WAV1_ANGAN</name>
<dbReference type="AlphaFoldDB" id="A0A0E9WAV1"/>
<organism evidence="1">
    <name type="scientific">Anguilla anguilla</name>
    <name type="common">European freshwater eel</name>
    <name type="synonym">Muraena anguilla</name>
    <dbReference type="NCBI Taxonomy" id="7936"/>
    <lineage>
        <taxon>Eukaryota</taxon>
        <taxon>Metazoa</taxon>
        <taxon>Chordata</taxon>
        <taxon>Craniata</taxon>
        <taxon>Vertebrata</taxon>
        <taxon>Euteleostomi</taxon>
        <taxon>Actinopterygii</taxon>
        <taxon>Neopterygii</taxon>
        <taxon>Teleostei</taxon>
        <taxon>Anguilliformes</taxon>
        <taxon>Anguillidae</taxon>
        <taxon>Anguilla</taxon>
    </lineage>
</organism>
<reference evidence="1" key="1">
    <citation type="submission" date="2014-11" db="EMBL/GenBank/DDBJ databases">
        <authorList>
            <person name="Amaro Gonzalez C."/>
        </authorList>
    </citation>
    <scope>NUCLEOTIDE SEQUENCE</scope>
</reference>
<reference evidence="1" key="2">
    <citation type="journal article" date="2015" name="Fish Shellfish Immunol.">
        <title>Early steps in the European eel (Anguilla anguilla)-Vibrio vulnificus interaction in the gills: Role of the RtxA13 toxin.</title>
        <authorList>
            <person name="Callol A."/>
            <person name="Pajuelo D."/>
            <person name="Ebbesson L."/>
            <person name="Teles M."/>
            <person name="MacKenzie S."/>
            <person name="Amaro C."/>
        </authorList>
    </citation>
    <scope>NUCLEOTIDE SEQUENCE</scope>
</reference>
<protein>
    <submittedName>
        <fullName evidence="1">Uncharacterized protein</fullName>
    </submittedName>
</protein>